<dbReference type="InterPro" id="IPR008254">
    <property type="entry name" value="Flavodoxin/NO_synth"/>
</dbReference>
<dbReference type="PROSITE" id="PS50902">
    <property type="entry name" value="FLAVODOXIN_LIKE"/>
    <property type="match status" value="1"/>
</dbReference>
<accession>A0A7V3RHR0</accession>
<dbReference type="InterPro" id="IPR029039">
    <property type="entry name" value="Flavoprotein-like_sf"/>
</dbReference>
<protein>
    <recommendedName>
        <fullName evidence="1">Flavodoxin-like domain-containing protein</fullName>
    </recommendedName>
</protein>
<name>A0A7V3RHR0_UNCW3</name>
<sequence>MHIGIVYFSHTGFTEEFVNRIANGLIKERYHVEIIRLKTNIEVTGPFQSFKILEEPDCSKFDYVLFGGPVWAFSICPVVIEGIKISKGLSGKGVILFVTMGFPFKFMGGTRAINQMSEQVRKMGANVVSQIIIPRLFHDSNALMDKAINEIKGLLKVT</sequence>
<dbReference type="AlphaFoldDB" id="A0A7V3RHR0"/>
<evidence type="ECO:0000313" key="2">
    <source>
        <dbReference type="EMBL" id="HGE78455.1"/>
    </source>
</evidence>
<dbReference type="Gene3D" id="3.40.50.360">
    <property type="match status" value="1"/>
</dbReference>
<evidence type="ECO:0000259" key="1">
    <source>
        <dbReference type="PROSITE" id="PS50902"/>
    </source>
</evidence>
<feature type="domain" description="Flavodoxin-like" evidence="1">
    <location>
        <begin position="3"/>
        <end position="158"/>
    </location>
</feature>
<gene>
    <name evidence="2" type="ORF">ENX68_05595</name>
</gene>
<proteinExistence type="predicted"/>
<dbReference type="EMBL" id="DTOZ01000144">
    <property type="protein sequence ID" value="HGE78455.1"/>
    <property type="molecule type" value="Genomic_DNA"/>
</dbReference>
<dbReference type="GO" id="GO:0010181">
    <property type="term" value="F:FMN binding"/>
    <property type="evidence" value="ECO:0007669"/>
    <property type="project" value="InterPro"/>
</dbReference>
<organism evidence="2">
    <name type="scientific">candidate division WOR-3 bacterium</name>
    <dbReference type="NCBI Taxonomy" id="2052148"/>
    <lineage>
        <taxon>Bacteria</taxon>
        <taxon>Bacteria division WOR-3</taxon>
    </lineage>
</organism>
<reference evidence="2" key="1">
    <citation type="journal article" date="2020" name="mSystems">
        <title>Genome- and Community-Level Interaction Insights into Carbon Utilization and Element Cycling Functions of Hydrothermarchaeota in Hydrothermal Sediment.</title>
        <authorList>
            <person name="Zhou Z."/>
            <person name="Liu Y."/>
            <person name="Xu W."/>
            <person name="Pan J."/>
            <person name="Luo Z.H."/>
            <person name="Li M."/>
        </authorList>
    </citation>
    <scope>NUCLEOTIDE SEQUENCE [LARGE SCALE GENOMIC DNA]</scope>
    <source>
        <strain evidence="2">SpSt-961</strain>
    </source>
</reference>
<dbReference type="SUPFAM" id="SSF52218">
    <property type="entry name" value="Flavoproteins"/>
    <property type="match status" value="1"/>
</dbReference>
<comment type="caution">
    <text evidence="2">The sequence shown here is derived from an EMBL/GenBank/DDBJ whole genome shotgun (WGS) entry which is preliminary data.</text>
</comment>